<sequence>MGIDATQAHYWRLLRKRVPLAYILVCLDAIKAFAESEKKEAKKRVMTEDDKNLEELMETLDKHSKLLKGTIALQKKLSPSSKLHEGRSVSDLQGAVLEVKAVVESLENIPGSIGTRNQIKRRWDRGWKWIFEKQGGRAKGKKAEKPKLVLDHEDLDLYL</sequence>
<protein>
    <submittedName>
        <fullName evidence="1">Uncharacterized protein</fullName>
    </submittedName>
</protein>
<evidence type="ECO:0000313" key="2">
    <source>
        <dbReference type="Proteomes" id="UP000886501"/>
    </source>
</evidence>
<dbReference type="EMBL" id="MU118112">
    <property type="protein sequence ID" value="KAF9644922.1"/>
    <property type="molecule type" value="Genomic_DNA"/>
</dbReference>
<comment type="caution">
    <text evidence="1">The sequence shown here is derived from an EMBL/GenBank/DDBJ whole genome shotgun (WGS) entry which is preliminary data.</text>
</comment>
<evidence type="ECO:0000313" key="1">
    <source>
        <dbReference type="EMBL" id="KAF9644922.1"/>
    </source>
</evidence>
<keyword evidence="2" id="KW-1185">Reference proteome</keyword>
<proteinExistence type="predicted"/>
<reference evidence="1" key="2">
    <citation type="journal article" date="2020" name="Nat. Commun.">
        <title>Large-scale genome sequencing of mycorrhizal fungi provides insights into the early evolution of symbiotic traits.</title>
        <authorList>
            <person name="Miyauchi S."/>
            <person name="Kiss E."/>
            <person name="Kuo A."/>
            <person name="Drula E."/>
            <person name="Kohler A."/>
            <person name="Sanchez-Garcia M."/>
            <person name="Morin E."/>
            <person name="Andreopoulos B."/>
            <person name="Barry K.W."/>
            <person name="Bonito G."/>
            <person name="Buee M."/>
            <person name="Carver A."/>
            <person name="Chen C."/>
            <person name="Cichocki N."/>
            <person name="Clum A."/>
            <person name="Culley D."/>
            <person name="Crous P.W."/>
            <person name="Fauchery L."/>
            <person name="Girlanda M."/>
            <person name="Hayes R.D."/>
            <person name="Keri Z."/>
            <person name="LaButti K."/>
            <person name="Lipzen A."/>
            <person name="Lombard V."/>
            <person name="Magnuson J."/>
            <person name="Maillard F."/>
            <person name="Murat C."/>
            <person name="Nolan M."/>
            <person name="Ohm R.A."/>
            <person name="Pangilinan J."/>
            <person name="Pereira M.F."/>
            <person name="Perotto S."/>
            <person name="Peter M."/>
            <person name="Pfister S."/>
            <person name="Riley R."/>
            <person name="Sitrit Y."/>
            <person name="Stielow J.B."/>
            <person name="Szollosi G."/>
            <person name="Zifcakova L."/>
            <person name="Stursova M."/>
            <person name="Spatafora J.W."/>
            <person name="Tedersoo L."/>
            <person name="Vaario L.M."/>
            <person name="Yamada A."/>
            <person name="Yan M."/>
            <person name="Wang P."/>
            <person name="Xu J."/>
            <person name="Bruns T."/>
            <person name="Baldrian P."/>
            <person name="Vilgalys R."/>
            <person name="Dunand C."/>
            <person name="Henrissat B."/>
            <person name="Grigoriev I.V."/>
            <person name="Hibbett D."/>
            <person name="Nagy L.G."/>
            <person name="Martin F.M."/>
        </authorList>
    </citation>
    <scope>NUCLEOTIDE SEQUENCE</scope>
    <source>
        <strain evidence="1">P2</strain>
    </source>
</reference>
<accession>A0ACB6Z5U5</accession>
<gene>
    <name evidence="1" type="ORF">BDM02DRAFT_822801</name>
</gene>
<name>A0ACB6Z5U5_THEGA</name>
<reference evidence="1" key="1">
    <citation type="submission" date="2019-10" db="EMBL/GenBank/DDBJ databases">
        <authorList>
            <consortium name="DOE Joint Genome Institute"/>
            <person name="Kuo A."/>
            <person name="Miyauchi S."/>
            <person name="Kiss E."/>
            <person name="Drula E."/>
            <person name="Kohler A."/>
            <person name="Sanchez-Garcia M."/>
            <person name="Andreopoulos B."/>
            <person name="Barry K.W."/>
            <person name="Bonito G."/>
            <person name="Buee M."/>
            <person name="Carver A."/>
            <person name="Chen C."/>
            <person name="Cichocki N."/>
            <person name="Clum A."/>
            <person name="Culley D."/>
            <person name="Crous P.W."/>
            <person name="Fauchery L."/>
            <person name="Girlanda M."/>
            <person name="Hayes R."/>
            <person name="Keri Z."/>
            <person name="Labutti K."/>
            <person name="Lipzen A."/>
            <person name="Lombard V."/>
            <person name="Magnuson J."/>
            <person name="Maillard F."/>
            <person name="Morin E."/>
            <person name="Murat C."/>
            <person name="Nolan M."/>
            <person name="Ohm R."/>
            <person name="Pangilinan J."/>
            <person name="Pereira M."/>
            <person name="Perotto S."/>
            <person name="Peter M."/>
            <person name="Riley R."/>
            <person name="Sitrit Y."/>
            <person name="Stielow B."/>
            <person name="Szollosi G."/>
            <person name="Zifcakova L."/>
            <person name="Stursova M."/>
            <person name="Spatafora J.W."/>
            <person name="Tedersoo L."/>
            <person name="Vaario L.-M."/>
            <person name="Yamada A."/>
            <person name="Yan M."/>
            <person name="Wang P."/>
            <person name="Xu J."/>
            <person name="Bruns T."/>
            <person name="Baldrian P."/>
            <person name="Vilgalys R."/>
            <person name="Henrissat B."/>
            <person name="Grigoriev I.V."/>
            <person name="Hibbett D."/>
            <person name="Nagy L.G."/>
            <person name="Martin F.M."/>
        </authorList>
    </citation>
    <scope>NUCLEOTIDE SEQUENCE</scope>
    <source>
        <strain evidence="1">P2</strain>
    </source>
</reference>
<dbReference type="Proteomes" id="UP000886501">
    <property type="component" value="Unassembled WGS sequence"/>
</dbReference>
<organism evidence="1 2">
    <name type="scientific">Thelephora ganbajun</name>
    <name type="common">Ganba fungus</name>
    <dbReference type="NCBI Taxonomy" id="370292"/>
    <lineage>
        <taxon>Eukaryota</taxon>
        <taxon>Fungi</taxon>
        <taxon>Dikarya</taxon>
        <taxon>Basidiomycota</taxon>
        <taxon>Agaricomycotina</taxon>
        <taxon>Agaricomycetes</taxon>
        <taxon>Thelephorales</taxon>
        <taxon>Thelephoraceae</taxon>
        <taxon>Thelephora</taxon>
    </lineage>
</organism>